<protein>
    <submittedName>
        <fullName evidence="2">Uncharacterized protein</fullName>
    </submittedName>
</protein>
<reference evidence="2" key="1">
    <citation type="submission" date="2012-10" db="EMBL/GenBank/DDBJ databases">
        <authorList>
            <consortium name="Gibbon Genome Sequencing Consortium"/>
        </authorList>
    </citation>
    <scope>NUCLEOTIDE SEQUENCE [LARGE SCALE GENOMIC DNA]</scope>
</reference>
<dbReference type="AlphaFoldDB" id="G1RRX5"/>
<sequence length="223" mass="24283">MQMEAWVPWTLEPQTPSTNAKWTHLHQIQHKDGLRDCGGSENTPTQAPTQPQLWFLHPGPGAELTRSCQGSRGPRPQVVPQWGEHAGSQAPHQERKLPRQWDPGVTVNSRGKREQPWKTWVGFSLCHPDWSAFSPHRVGAARRCPIPVSLHPKAVTSVAGSCLGGDPHEGCSVKGTAGFGLIPRGAPGKRAWSWGAAQVFYIPWPPSSPARLGSWPCAPGDAC</sequence>
<dbReference type="HOGENOM" id="CLU_1815197_0_0_1"/>
<name>G1RRX5_NOMLE</name>
<organism evidence="2 3">
    <name type="scientific">Nomascus leucogenys</name>
    <name type="common">Northern white-cheeked gibbon</name>
    <name type="synonym">Hylobates leucogenys</name>
    <dbReference type="NCBI Taxonomy" id="61853"/>
    <lineage>
        <taxon>Eukaryota</taxon>
        <taxon>Metazoa</taxon>
        <taxon>Chordata</taxon>
        <taxon>Craniata</taxon>
        <taxon>Vertebrata</taxon>
        <taxon>Euteleostomi</taxon>
        <taxon>Mammalia</taxon>
        <taxon>Eutheria</taxon>
        <taxon>Euarchontoglires</taxon>
        <taxon>Primates</taxon>
        <taxon>Haplorrhini</taxon>
        <taxon>Catarrhini</taxon>
        <taxon>Hylobatidae</taxon>
        <taxon>Nomascus</taxon>
    </lineage>
</organism>
<reference evidence="2" key="2">
    <citation type="submission" date="2025-08" db="UniProtKB">
        <authorList>
            <consortium name="Ensembl"/>
        </authorList>
    </citation>
    <scope>IDENTIFICATION</scope>
</reference>
<feature type="region of interest" description="Disordered" evidence="1">
    <location>
        <begin position="66"/>
        <end position="113"/>
    </location>
</feature>
<evidence type="ECO:0000313" key="2">
    <source>
        <dbReference type="Ensembl" id="ENSNLEP00000015995.3"/>
    </source>
</evidence>
<dbReference type="InParanoid" id="G1RRX5"/>
<dbReference type="Ensembl" id="ENSNLET00000016813.2">
    <property type="protein sequence ID" value="ENSNLEP00000015995.3"/>
    <property type="gene ID" value="ENSNLEG00000013204.2"/>
</dbReference>
<evidence type="ECO:0000313" key="3">
    <source>
        <dbReference type="Proteomes" id="UP000001073"/>
    </source>
</evidence>
<dbReference type="Proteomes" id="UP000001073">
    <property type="component" value="Unplaced"/>
</dbReference>
<reference evidence="2" key="3">
    <citation type="submission" date="2025-09" db="UniProtKB">
        <authorList>
            <consortium name="Ensembl"/>
        </authorList>
    </citation>
    <scope>IDENTIFICATION</scope>
</reference>
<accession>G1RRX5</accession>
<proteinExistence type="predicted"/>
<evidence type="ECO:0000256" key="1">
    <source>
        <dbReference type="SAM" id="MobiDB-lite"/>
    </source>
</evidence>
<keyword evidence="3" id="KW-1185">Reference proteome</keyword>